<dbReference type="GO" id="GO:0043138">
    <property type="term" value="F:3'-5' DNA helicase activity"/>
    <property type="evidence" value="ECO:0000318"/>
    <property type="project" value="GO_Central"/>
</dbReference>
<comment type="cofactor">
    <cofactor evidence="1">
        <name>Zn(2+)</name>
        <dbReference type="ChEBI" id="CHEBI:29105"/>
    </cofactor>
</comment>
<dbReference type="FunFam" id="3.40.50.300:FF:000537">
    <property type="entry name" value="Bloom syndrome RecQ-like helicase"/>
    <property type="match status" value="1"/>
</dbReference>
<evidence type="ECO:0000256" key="4">
    <source>
        <dbReference type="ARBA" id="ARBA00022705"/>
    </source>
</evidence>
<dbReference type="eggNOG" id="KOG0351">
    <property type="taxonomic scope" value="Eukaryota"/>
</dbReference>
<dbReference type="STRING" id="7918.ENSLOCP00000017609"/>
<dbReference type="InterPro" id="IPR002464">
    <property type="entry name" value="DNA/RNA_helicase_DEAH_CS"/>
</dbReference>
<dbReference type="InterPro" id="IPR011545">
    <property type="entry name" value="DEAD/DEAH_box_helicase_dom"/>
</dbReference>
<keyword evidence="5" id="KW-0479">Metal-binding</keyword>
<dbReference type="PROSITE" id="PS00690">
    <property type="entry name" value="DEAH_ATP_HELICASE"/>
    <property type="match status" value="1"/>
</dbReference>
<dbReference type="InterPro" id="IPR018982">
    <property type="entry name" value="RQC_domain"/>
</dbReference>
<dbReference type="SUPFAM" id="SSF52540">
    <property type="entry name" value="P-loop containing nucleoside triphosphate hydrolases"/>
    <property type="match status" value="1"/>
</dbReference>
<dbReference type="Gene3D" id="3.40.50.300">
    <property type="entry name" value="P-loop containing nucleotide triphosphate hydrolases"/>
    <property type="match status" value="2"/>
</dbReference>
<dbReference type="Gene3D" id="1.10.10.10">
    <property type="entry name" value="Winged helix-like DNA-binding domain superfamily/Winged helix DNA-binding domain"/>
    <property type="match status" value="1"/>
</dbReference>
<dbReference type="InterPro" id="IPR032284">
    <property type="entry name" value="RecQ_Zn-bd"/>
</dbReference>
<dbReference type="PROSITE" id="PS51194">
    <property type="entry name" value="HELICASE_CTER"/>
    <property type="match status" value="1"/>
</dbReference>
<dbReference type="Ensembl" id="ENSLOCT00000017641.1">
    <property type="protein sequence ID" value="ENSLOCP00000017609.1"/>
    <property type="gene ID" value="ENSLOCG00000014302.1"/>
</dbReference>
<feature type="region of interest" description="Disordered" evidence="20">
    <location>
        <begin position="1"/>
        <end position="33"/>
    </location>
</feature>
<comment type="similarity">
    <text evidence="3">Belongs to the helicase family. RecQ subfamily.</text>
</comment>
<dbReference type="Pfam" id="PF09382">
    <property type="entry name" value="RQC"/>
    <property type="match status" value="1"/>
</dbReference>
<evidence type="ECO:0000256" key="5">
    <source>
        <dbReference type="ARBA" id="ARBA00022723"/>
    </source>
</evidence>
<reference evidence="24" key="3">
    <citation type="submission" date="2025-09" db="UniProtKB">
        <authorList>
            <consortium name="Ensembl"/>
        </authorList>
    </citation>
    <scope>IDENTIFICATION</scope>
</reference>
<keyword evidence="10" id="KW-0862">Zinc</keyword>
<evidence type="ECO:0000256" key="3">
    <source>
        <dbReference type="ARBA" id="ARBA00005446"/>
    </source>
</evidence>
<evidence type="ECO:0000259" key="23">
    <source>
        <dbReference type="PROSITE" id="PS51194"/>
    </source>
</evidence>
<dbReference type="SMART" id="SM00487">
    <property type="entry name" value="DEXDc"/>
    <property type="match status" value="1"/>
</dbReference>
<evidence type="ECO:0000256" key="9">
    <source>
        <dbReference type="ARBA" id="ARBA00022806"/>
    </source>
</evidence>
<dbReference type="EMBL" id="AHAT01005060">
    <property type="status" value="NOT_ANNOTATED_CDS"/>
    <property type="molecule type" value="Genomic_DNA"/>
</dbReference>
<keyword evidence="14" id="KW-0413">Isomerase</keyword>
<feature type="region of interest" description="Disordered" evidence="20">
    <location>
        <begin position="635"/>
        <end position="706"/>
    </location>
</feature>
<evidence type="ECO:0000256" key="8">
    <source>
        <dbReference type="ARBA" id="ARBA00022801"/>
    </source>
</evidence>
<evidence type="ECO:0000256" key="6">
    <source>
        <dbReference type="ARBA" id="ARBA00022741"/>
    </source>
</evidence>
<dbReference type="FunFam" id="1.10.150.80:FF:000003">
    <property type="entry name" value="Bloom syndrome RecQ-like helicase"/>
    <property type="match status" value="1"/>
</dbReference>
<feature type="compositionally biased region" description="Polar residues" evidence="20">
    <location>
        <begin position="453"/>
        <end position="490"/>
    </location>
</feature>
<evidence type="ECO:0000256" key="10">
    <source>
        <dbReference type="ARBA" id="ARBA00022833"/>
    </source>
</evidence>
<dbReference type="InParanoid" id="W5NAF0"/>
<dbReference type="KEGG" id="loc:102686201"/>
<dbReference type="Pfam" id="PF00271">
    <property type="entry name" value="Helicase_C"/>
    <property type="match status" value="1"/>
</dbReference>
<dbReference type="Bgee" id="ENSLOCG00000014302">
    <property type="expression patterns" value="Expressed in ovary and 11 other cell types or tissues"/>
</dbReference>
<dbReference type="GO" id="GO:0045950">
    <property type="term" value="P:negative regulation of mitotic recombination"/>
    <property type="evidence" value="ECO:0007669"/>
    <property type="project" value="Ensembl"/>
</dbReference>
<feature type="compositionally biased region" description="Low complexity" evidence="20">
    <location>
        <begin position="674"/>
        <end position="690"/>
    </location>
</feature>
<dbReference type="Pfam" id="PF00270">
    <property type="entry name" value="DEAD"/>
    <property type="match status" value="1"/>
</dbReference>
<keyword evidence="4" id="KW-0235">DNA replication</keyword>
<dbReference type="SMART" id="SM00956">
    <property type="entry name" value="RQC"/>
    <property type="match status" value="1"/>
</dbReference>
<dbReference type="InterPro" id="IPR032437">
    <property type="entry name" value="BLM_N"/>
</dbReference>
<dbReference type="Pfam" id="PF08072">
    <property type="entry name" value="BDHCT"/>
    <property type="match status" value="1"/>
</dbReference>
<dbReference type="Gene3D" id="1.10.150.80">
    <property type="entry name" value="HRDC domain"/>
    <property type="match status" value="1"/>
</dbReference>
<accession>W5NAF0</accession>
<dbReference type="SUPFAM" id="SSF47819">
    <property type="entry name" value="HRDC-like"/>
    <property type="match status" value="1"/>
</dbReference>
<dbReference type="Pfam" id="PF16124">
    <property type="entry name" value="RecQ_Zn_bind"/>
    <property type="match status" value="1"/>
</dbReference>
<dbReference type="GO" id="GO:0016818">
    <property type="term" value="F:hydrolase activity, acting on acid anhydrides, in phosphorus-containing anhydrides"/>
    <property type="evidence" value="ECO:0007669"/>
    <property type="project" value="InterPro"/>
</dbReference>
<evidence type="ECO:0000256" key="20">
    <source>
        <dbReference type="SAM" id="MobiDB-lite"/>
    </source>
</evidence>
<feature type="compositionally biased region" description="Polar residues" evidence="20">
    <location>
        <begin position="1418"/>
        <end position="1435"/>
    </location>
</feature>
<evidence type="ECO:0000256" key="12">
    <source>
        <dbReference type="ARBA" id="ARBA00023125"/>
    </source>
</evidence>
<dbReference type="PANTHER" id="PTHR13710">
    <property type="entry name" value="DNA HELICASE RECQ FAMILY MEMBER"/>
    <property type="match status" value="1"/>
</dbReference>
<dbReference type="GO" id="GO:0005737">
    <property type="term" value="C:cytoplasm"/>
    <property type="evidence" value="ECO:0000318"/>
    <property type="project" value="GO_Central"/>
</dbReference>
<keyword evidence="12" id="KW-0238">DNA-binding</keyword>
<dbReference type="SMART" id="SM00341">
    <property type="entry name" value="HRDC"/>
    <property type="match status" value="1"/>
</dbReference>
<evidence type="ECO:0000313" key="25">
    <source>
        <dbReference type="Proteomes" id="UP000018468"/>
    </source>
</evidence>
<comment type="catalytic activity">
    <reaction evidence="16">
        <text>Couples ATP hydrolysis with the unwinding of duplex DNA by translocating in the 3'-5' direction.</text>
        <dbReference type="EC" id="5.6.2.4"/>
    </reaction>
</comment>
<dbReference type="PROSITE" id="PS50967">
    <property type="entry name" value="HRDC"/>
    <property type="match status" value="1"/>
</dbReference>
<feature type="compositionally biased region" description="Polar residues" evidence="20">
    <location>
        <begin position="19"/>
        <end position="33"/>
    </location>
</feature>
<dbReference type="GO" id="GO:0005634">
    <property type="term" value="C:nucleus"/>
    <property type="evidence" value="ECO:0000318"/>
    <property type="project" value="GO_Central"/>
</dbReference>
<keyword evidence="9" id="KW-0347">Helicase</keyword>
<feature type="domain" description="HRDC" evidence="21">
    <location>
        <begin position="1275"/>
        <end position="1355"/>
    </location>
</feature>
<dbReference type="Proteomes" id="UP000018468">
    <property type="component" value="Linkage group LG3"/>
</dbReference>
<dbReference type="GO" id="GO:0051321">
    <property type="term" value="P:meiotic cell cycle"/>
    <property type="evidence" value="ECO:0007669"/>
    <property type="project" value="Ensembl"/>
</dbReference>
<dbReference type="GeneTree" id="ENSGT00940000156800"/>
<dbReference type="GO" id="GO:0046872">
    <property type="term" value="F:metal ion binding"/>
    <property type="evidence" value="ECO:0007669"/>
    <property type="project" value="UniProtKB-KW"/>
</dbReference>
<dbReference type="Pfam" id="PF00570">
    <property type="entry name" value="HRDC"/>
    <property type="match status" value="1"/>
</dbReference>
<reference evidence="24" key="2">
    <citation type="submission" date="2025-08" db="UniProtKB">
        <authorList>
            <consortium name="Ensembl"/>
        </authorList>
    </citation>
    <scope>IDENTIFICATION</scope>
</reference>
<evidence type="ECO:0000256" key="2">
    <source>
        <dbReference type="ARBA" id="ARBA00004123"/>
    </source>
</evidence>
<evidence type="ECO:0000256" key="11">
    <source>
        <dbReference type="ARBA" id="ARBA00022840"/>
    </source>
</evidence>
<evidence type="ECO:0000256" key="13">
    <source>
        <dbReference type="ARBA" id="ARBA00023204"/>
    </source>
</evidence>
<keyword evidence="8" id="KW-0378">Hydrolase</keyword>
<evidence type="ECO:0000256" key="1">
    <source>
        <dbReference type="ARBA" id="ARBA00001947"/>
    </source>
</evidence>
<dbReference type="InterPro" id="IPR010997">
    <property type="entry name" value="HRDC-like_sf"/>
</dbReference>
<dbReference type="GO" id="GO:0003677">
    <property type="term" value="F:DNA binding"/>
    <property type="evidence" value="ECO:0007669"/>
    <property type="project" value="UniProtKB-KW"/>
</dbReference>
<dbReference type="PROSITE" id="PS51192">
    <property type="entry name" value="HELICASE_ATP_BIND_1"/>
    <property type="match status" value="1"/>
</dbReference>
<comment type="subcellular location">
    <subcellularLocation>
        <location evidence="2">Nucleus</location>
    </subcellularLocation>
</comment>
<evidence type="ECO:0000313" key="24">
    <source>
        <dbReference type="Ensembl" id="ENSLOCP00000017609.1"/>
    </source>
</evidence>
<dbReference type="GeneID" id="102686201"/>
<dbReference type="NCBIfam" id="TIGR00614">
    <property type="entry name" value="recQ_fam"/>
    <property type="match status" value="1"/>
</dbReference>
<dbReference type="Pfam" id="PF16202">
    <property type="entry name" value="BLM_N"/>
    <property type="match status" value="1"/>
</dbReference>
<feature type="domain" description="Helicase ATP-binding" evidence="22">
    <location>
        <begin position="739"/>
        <end position="914"/>
    </location>
</feature>
<dbReference type="OrthoDB" id="10261556at2759"/>
<dbReference type="GO" id="GO:0009378">
    <property type="term" value="F:four-way junction helicase activity"/>
    <property type="evidence" value="ECO:0000318"/>
    <property type="project" value="GO_Central"/>
</dbReference>
<dbReference type="Pfam" id="PF16204">
    <property type="entry name" value="BDHCT_assoc"/>
    <property type="match status" value="1"/>
</dbReference>
<feature type="compositionally biased region" description="Basic residues" evidence="20">
    <location>
        <begin position="1400"/>
        <end position="1416"/>
    </location>
</feature>
<keyword evidence="11" id="KW-0067">ATP-binding</keyword>
<dbReference type="GO" id="GO:0000724">
    <property type="term" value="P:double-strand break repair via homologous recombination"/>
    <property type="evidence" value="ECO:0000318"/>
    <property type="project" value="GO_Central"/>
</dbReference>
<feature type="compositionally biased region" description="Polar residues" evidence="20">
    <location>
        <begin position="1"/>
        <end position="11"/>
    </location>
</feature>
<dbReference type="InterPro" id="IPR036388">
    <property type="entry name" value="WH-like_DNA-bd_sf"/>
</dbReference>
<evidence type="ECO:0000256" key="16">
    <source>
        <dbReference type="ARBA" id="ARBA00034617"/>
    </source>
</evidence>
<dbReference type="PANTHER" id="PTHR13710:SF153">
    <property type="entry name" value="RECQ-LIKE DNA HELICASE BLM"/>
    <property type="match status" value="1"/>
</dbReference>
<organism evidence="24 25">
    <name type="scientific">Lepisosteus oculatus</name>
    <name type="common">Spotted gar</name>
    <dbReference type="NCBI Taxonomy" id="7918"/>
    <lineage>
        <taxon>Eukaryota</taxon>
        <taxon>Metazoa</taxon>
        <taxon>Chordata</taxon>
        <taxon>Craniata</taxon>
        <taxon>Vertebrata</taxon>
        <taxon>Euteleostomi</taxon>
        <taxon>Actinopterygii</taxon>
        <taxon>Neopterygii</taxon>
        <taxon>Holostei</taxon>
        <taxon>Semionotiformes</taxon>
        <taxon>Lepisosteidae</taxon>
        <taxon>Lepisosteus</taxon>
    </lineage>
</organism>
<dbReference type="GO" id="GO:0005524">
    <property type="term" value="F:ATP binding"/>
    <property type="evidence" value="ECO:0007669"/>
    <property type="project" value="UniProtKB-KW"/>
</dbReference>
<proteinExistence type="inferred from homology"/>
<feature type="domain" description="Helicase C-terminal" evidence="23">
    <location>
        <begin position="937"/>
        <end position="1087"/>
    </location>
</feature>
<keyword evidence="25" id="KW-1185">Reference proteome</keyword>
<protein>
    <recommendedName>
        <fullName evidence="19">RecQ-like DNA helicase BLM</fullName>
        <ecNumber evidence="17">5.6.2.4</ecNumber>
    </recommendedName>
    <alternativeName>
        <fullName evidence="18">DNA 3'-5' helicase BLM</fullName>
    </alternativeName>
</protein>
<dbReference type="InterPro" id="IPR044876">
    <property type="entry name" value="HRDC_dom_sf"/>
</dbReference>
<reference evidence="25" key="1">
    <citation type="submission" date="2011-12" db="EMBL/GenBank/DDBJ databases">
        <title>The Draft Genome of Lepisosteus oculatus.</title>
        <authorList>
            <consortium name="The Broad Institute Genome Assembly &amp; Analysis Group"/>
            <consortium name="Computational R&amp;D Group"/>
            <consortium name="and Sequencing Platform"/>
            <person name="Di Palma F."/>
            <person name="Alfoldi J."/>
            <person name="Johnson J."/>
            <person name="Berlin A."/>
            <person name="Gnerre S."/>
            <person name="Jaffe D."/>
            <person name="MacCallum I."/>
            <person name="Young S."/>
            <person name="Walker B.J."/>
            <person name="Lander E.S."/>
            <person name="Lindblad-Toh K."/>
        </authorList>
    </citation>
    <scope>NUCLEOTIDE SEQUENCE [LARGE SCALE GENOMIC DNA]</scope>
</reference>
<feature type="region of interest" description="Disordered" evidence="20">
    <location>
        <begin position="442"/>
        <end position="563"/>
    </location>
</feature>
<dbReference type="InterPro" id="IPR002121">
    <property type="entry name" value="HRDC_dom"/>
</dbReference>
<dbReference type="InterPro" id="IPR032439">
    <property type="entry name" value="BDHCT_assoc"/>
</dbReference>
<dbReference type="CDD" id="cd18794">
    <property type="entry name" value="SF2_C_RecQ"/>
    <property type="match status" value="1"/>
</dbReference>
<evidence type="ECO:0000256" key="17">
    <source>
        <dbReference type="ARBA" id="ARBA00034808"/>
    </source>
</evidence>
<evidence type="ECO:0000256" key="14">
    <source>
        <dbReference type="ARBA" id="ARBA00023235"/>
    </source>
</evidence>
<keyword evidence="7" id="KW-0227">DNA damage</keyword>
<keyword evidence="13" id="KW-0234">DNA repair</keyword>
<evidence type="ECO:0000256" key="15">
    <source>
        <dbReference type="ARBA" id="ARBA00023242"/>
    </source>
</evidence>
<dbReference type="InterPro" id="IPR001650">
    <property type="entry name" value="Helicase_C-like"/>
</dbReference>
<keyword evidence="15" id="KW-0539">Nucleus</keyword>
<dbReference type="CDD" id="cd18016">
    <property type="entry name" value="DEXHc_RecQ2_BLM"/>
    <property type="match status" value="1"/>
</dbReference>
<evidence type="ECO:0000256" key="19">
    <source>
        <dbReference type="ARBA" id="ARBA00073450"/>
    </source>
</evidence>
<feature type="region of interest" description="Disordered" evidence="20">
    <location>
        <begin position="291"/>
        <end position="389"/>
    </location>
</feature>
<dbReference type="GO" id="GO:0007281">
    <property type="term" value="P:germ cell development"/>
    <property type="evidence" value="ECO:0007669"/>
    <property type="project" value="Ensembl"/>
</dbReference>
<feature type="compositionally biased region" description="Basic and acidic residues" evidence="20">
    <location>
        <begin position="660"/>
        <end position="673"/>
    </location>
</feature>
<name>W5NAF0_LEPOC</name>
<evidence type="ECO:0000256" key="7">
    <source>
        <dbReference type="ARBA" id="ARBA00022763"/>
    </source>
</evidence>
<evidence type="ECO:0000256" key="18">
    <source>
        <dbReference type="ARBA" id="ARBA00044542"/>
    </source>
</evidence>
<dbReference type="InterPro" id="IPR012532">
    <property type="entry name" value="BDHCT"/>
</dbReference>
<dbReference type="InterPro" id="IPR004589">
    <property type="entry name" value="DNA_helicase_ATP-dep_RecQ"/>
</dbReference>
<dbReference type="CTD" id="641"/>
<dbReference type="SMART" id="SM00490">
    <property type="entry name" value="HELICc"/>
    <property type="match status" value="1"/>
</dbReference>
<dbReference type="GO" id="GO:0006260">
    <property type="term" value="P:DNA replication"/>
    <property type="evidence" value="ECO:0000318"/>
    <property type="project" value="GO_Central"/>
</dbReference>
<dbReference type="EC" id="5.6.2.4" evidence="17"/>
<feature type="region of interest" description="Disordered" evidence="20">
    <location>
        <begin position="1379"/>
        <end position="1481"/>
    </location>
</feature>
<dbReference type="GO" id="GO:0000723">
    <property type="term" value="P:telomere maintenance"/>
    <property type="evidence" value="ECO:0000318"/>
    <property type="project" value="GO_Central"/>
</dbReference>
<dbReference type="InterPro" id="IPR014001">
    <property type="entry name" value="Helicase_ATP-bd"/>
</dbReference>
<dbReference type="FunFam" id="3.40.50.300:FF:000340">
    <property type="entry name" value="Bloom syndrome, RecQ helicase"/>
    <property type="match status" value="1"/>
</dbReference>
<feature type="compositionally biased region" description="Basic and acidic residues" evidence="20">
    <location>
        <begin position="365"/>
        <end position="379"/>
    </location>
</feature>
<dbReference type="GO" id="GO:0005694">
    <property type="term" value="C:chromosome"/>
    <property type="evidence" value="ECO:0000318"/>
    <property type="project" value="GO_Central"/>
</dbReference>
<sequence length="1481" mass="165573">MQALPQNNLQKQLELHSSKAVQNRLSLNKPRSGTFSFKKKSASGITKVAVLPKVTVSNALVDRDVNAFHHSKVTKPLTSLNKPEEQQARINSFFELTHKAKSQNFTPVVTRPAVSNIKLSLSTTKASPQSALVNTDVGKKDDSEKTALNNSLSVSIDDWDDFDDFDFGTPVKDKSVTRLSQSNSGENFKKESASNLNKPCLKTSRAAEKILSESSDHNISNGLQNQEEPLEAQNGPAALPVQCRPLPDAFAAVEKPQGCVEDKEEEDDVPIKFARKRHLSQIAQILSDSEDDCVEEGDFPNKKKGLQSKQIDTPIAEIENRSENDNEELDFVPPSPESETISPLLMKQPFSGAETHESSYNGHFSSKELVSKQQKHETADDGDSEEIKISGTDSENQLFSIMEEICQLVDSIPEHELTALSCGRDLLFQRARRRRFFAESCRTPQAPRWTGSHEASNAKTDNQWSHFKTPVSHSSSFKTIPSGKDQSSAKSFRFRKPSSVPFADGDGSVFEESDLSDTGGIQSPSPSYRPRGVPNVSFNGESDSRKEKLGVGNNGKDSRSDTFYSKFPSFSSASNQMPNLEETDDCVCLADTPSLRIQNKTNTPASDSYGVDPSLDDIDNEFTFDNFDIDDFDEEDMGDYFEGNDSASKKQGTEGVQPVREGHPSKSLWEKKSPSSSFSSSAAKPSKPTSECSLPEPINRNPAHDRFRGCNFPYSQEMMKIFNKRFGLRQFRTNQLEAINATLHCEDTFVLMPTGGGKSLCYQLPACVSPGVTIVISPLRSLIVDQVQKLTTLDIPAAGLTGFKSDSESARVYMQLSKKDPIIKLLYCTPEKVCASNKFISALRNLYERSLLSRIVIDEAHCVSQWGHDFRPDYKRLHELRRMFPSVPIMALTATANPRVQKDILNQLQMLKPQVFTMSFNRHNLKYAVLPKKPKKIAEDCLEWIKKYHPRDSGIIYCLSRNNCDSMAESLQRGGITALAYHAGLKDSDRDYVQQKWIEQDECQVMCATIAFGMGIDKPDVRFVIHASLPKSVEGYYQESGRAGRDGEISHCVLFYSYNDAIRIKRLINMERDGNKETKQTHITNLYSMVHFCENVVECRRTQLLAYFGERTFNPNFCKEHPDVTCDNCARAKLYKSRNVTEEVKNVVRFVQEHCAKVGVRQAKSAQLNRLTLNMLVDIFIGTKSARIQTGLYGKGAAYSRHNAERLFRKLVLENVLEESLYITANDQAVAYISAGQKAAAVLSGFMQIEFYDTESASSIKKQRASVTKNMSKREEMVQNCLQELNDLCKKLGKIFGIHYYNIFSTATLKKIAETLSADPEVLLQIDGVTEDKLEKYGAELIQLLQKYSDWQLPVEEHTEKPVGNDGWIDVERNRREEQELCDEDAGGSSYFKSTSERGGKRKKPSYFNKAKRRKGGYNSSTKGNNARASSTASKGGSKDRGQDSAGSSKPAMATKRPGFMAPPVPRSNQRPFLKPAFSHM</sequence>
<evidence type="ECO:0000259" key="22">
    <source>
        <dbReference type="PROSITE" id="PS51192"/>
    </source>
</evidence>
<evidence type="ECO:0000259" key="21">
    <source>
        <dbReference type="PROSITE" id="PS50967"/>
    </source>
</evidence>
<keyword evidence="6" id="KW-0547">Nucleotide-binding</keyword>
<dbReference type="InterPro" id="IPR027417">
    <property type="entry name" value="P-loop_NTPase"/>
</dbReference>